<feature type="signal peptide" evidence="2">
    <location>
        <begin position="1"/>
        <end position="31"/>
    </location>
</feature>
<name>A0A034WF12_BACDO</name>
<feature type="compositionally biased region" description="Basic and acidic residues" evidence="1">
    <location>
        <begin position="127"/>
        <end position="147"/>
    </location>
</feature>
<proteinExistence type="predicted"/>
<protein>
    <recommendedName>
        <fullName evidence="4">Secreted protein</fullName>
    </recommendedName>
</protein>
<feature type="chain" id="PRO_5044537520" description="Secreted protein" evidence="2">
    <location>
        <begin position="32"/>
        <end position="147"/>
    </location>
</feature>
<reference evidence="3" key="1">
    <citation type="journal article" date="2014" name="BMC Genomics">
        <title>Characterizing the developmental transcriptome of the oriental fruit fly, Bactrocera dorsalis (Diptera: Tephritidae) through comparative genomic analysis with Drosophila melanogaster utilizing modENCODE datasets.</title>
        <authorList>
            <person name="Geib S.M."/>
            <person name="Calla B."/>
            <person name="Hall B."/>
            <person name="Hou S."/>
            <person name="Manoukis N.C."/>
        </authorList>
    </citation>
    <scope>NUCLEOTIDE SEQUENCE</scope>
    <source>
        <strain evidence="3">Punador</strain>
    </source>
</reference>
<organism evidence="3">
    <name type="scientific">Bactrocera dorsalis</name>
    <name type="common">Oriental fruit fly</name>
    <name type="synonym">Dacus dorsalis</name>
    <dbReference type="NCBI Taxonomy" id="27457"/>
    <lineage>
        <taxon>Eukaryota</taxon>
        <taxon>Metazoa</taxon>
        <taxon>Ecdysozoa</taxon>
        <taxon>Arthropoda</taxon>
        <taxon>Hexapoda</taxon>
        <taxon>Insecta</taxon>
        <taxon>Pterygota</taxon>
        <taxon>Neoptera</taxon>
        <taxon>Endopterygota</taxon>
        <taxon>Diptera</taxon>
        <taxon>Brachycera</taxon>
        <taxon>Muscomorpha</taxon>
        <taxon>Tephritoidea</taxon>
        <taxon>Tephritidae</taxon>
        <taxon>Bactrocera</taxon>
        <taxon>Bactrocera</taxon>
    </lineage>
</organism>
<evidence type="ECO:0000256" key="2">
    <source>
        <dbReference type="SAM" id="SignalP"/>
    </source>
</evidence>
<dbReference type="OrthoDB" id="6620644at2759"/>
<keyword evidence="2" id="KW-0732">Signal</keyword>
<dbReference type="EMBL" id="GAKP01005668">
    <property type="protein sequence ID" value="JAC53284.1"/>
    <property type="molecule type" value="Transcribed_RNA"/>
</dbReference>
<evidence type="ECO:0000256" key="1">
    <source>
        <dbReference type="SAM" id="MobiDB-lite"/>
    </source>
</evidence>
<accession>A0A034WF12</accession>
<evidence type="ECO:0000313" key="3">
    <source>
        <dbReference type="EMBL" id="JAC53284.1"/>
    </source>
</evidence>
<feature type="region of interest" description="Disordered" evidence="1">
    <location>
        <begin position="75"/>
        <end position="147"/>
    </location>
</feature>
<sequence>MRSSGLKSVSCLLAMLSLAIVLCLCATEIAAAPYQELPPRAGHVPVYIREGDQPLSEIHPGLAEAFHEVAALTQKIEDKKSETTKDDTVSDSKDEKAAPVTEPEPTESDIASFDVIKGIESQNESAAKNDETKDEPDQSKNVDKKEV</sequence>
<feature type="compositionally biased region" description="Basic and acidic residues" evidence="1">
    <location>
        <begin position="75"/>
        <end position="97"/>
    </location>
</feature>
<evidence type="ECO:0008006" key="4">
    <source>
        <dbReference type="Google" id="ProtNLM"/>
    </source>
</evidence>
<dbReference type="AlphaFoldDB" id="A0A034WF12"/>